<dbReference type="AlphaFoldDB" id="A0A074VLU2"/>
<dbReference type="GeneID" id="63921690"/>
<dbReference type="Proteomes" id="UP000030672">
    <property type="component" value="Unassembled WGS sequence"/>
</dbReference>
<protein>
    <submittedName>
        <fullName evidence="1">Uncharacterized protein</fullName>
    </submittedName>
</protein>
<name>A0A074VLU2_AURM1</name>
<keyword evidence="2" id="KW-1185">Reference proteome</keyword>
<organism evidence="1 2">
    <name type="scientific">Aureobasidium melanogenum (strain CBS 110374)</name>
    <name type="common">Aureobasidium pullulans var. melanogenum</name>
    <dbReference type="NCBI Taxonomy" id="1043003"/>
    <lineage>
        <taxon>Eukaryota</taxon>
        <taxon>Fungi</taxon>
        <taxon>Dikarya</taxon>
        <taxon>Ascomycota</taxon>
        <taxon>Pezizomycotina</taxon>
        <taxon>Dothideomycetes</taxon>
        <taxon>Dothideomycetidae</taxon>
        <taxon>Dothideales</taxon>
        <taxon>Saccotheciaceae</taxon>
        <taxon>Aureobasidium</taxon>
    </lineage>
</organism>
<proteinExistence type="predicted"/>
<gene>
    <name evidence="1" type="ORF">M437DRAFT_85625</name>
</gene>
<reference evidence="1 2" key="1">
    <citation type="journal article" date="2014" name="BMC Genomics">
        <title>Genome sequencing of four Aureobasidium pullulans varieties: biotechnological potential, stress tolerance, and description of new species.</title>
        <authorList>
            <person name="Gostin Ar C."/>
            <person name="Ohm R.A."/>
            <person name="Kogej T."/>
            <person name="Sonjak S."/>
            <person name="Turk M."/>
            <person name="Zajc J."/>
            <person name="Zalar P."/>
            <person name="Grube M."/>
            <person name="Sun H."/>
            <person name="Han J."/>
            <person name="Sharma A."/>
            <person name="Chiniquy J."/>
            <person name="Ngan C.Y."/>
            <person name="Lipzen A."/>
            <person name="Barry K."/>
            <person name="Grigoriev I.V."/>
            <person name="Gunde-Cimerman N."/>
        </authorList>
    </citation>
    <scope>NUCLEOTIDE SEQUENCE [LARGE SCALE GENOMIC DNA]</scope>
    <source>
        <strain evidence="1 2">CBS 110374</strain>
    </source>
</reference>
<dbReference type="EMBL" id="KL584837">
    <property type="protein sequence ID" value="KEQ61670.1"/>
    <property type="molecule type" value="Genomic_DNA"/>
</dbReference>
<evidence type="ECO:0000313" key="2">
    <source>
        <dbReference type="Proteomes" id="UP000030672"/>
    </source>
</evidence>
<sequence>MTSGPPVQLPPIAIGVLNNILCHESARVEVYFLSSSTLSPASLSSTCASLTESYVHDLLGDEQVEDYHQFLTPILTPFACVPDCIEHHFDGLDKWLLGHPTSEEASTVYPHGILVFDKDEQEALLVHVDQINKGWHVGSIYLPIVDLGADITSLLLGDEFFGDLCNRNNVQVPQNNPDIDENYKEHQKDETGAWKNNPPRFAVFSTGWSHALPVEGMLDDQHADASLGHGDANLYSLSGSHYLGEKEQLRAQFPAYVAADQRGEWRHEGKGPCASCRPLHKNVFIEVDNAEPQSKGVLVCTMNWDGKTNDKGDEQLADVGKNAKIETKRVGVAFAVATAKAISSNLADQKPQDWQEKI</sequence>
<accession>A0A074VLU2</accession>
<dbReference type="STRING" id="1043003.A0A074VLU2"/>
<evidence type="ECO:0000313" key="1">
    <source>
        <dbReference type="EMBL" id="KEQ61670.1"/>
    </source>
</evidence>
<dbReference type="RefSeq" id="XP_040878693.1">
    <property type="nucleotide sequence ID" value="XM_041028317.1"/>
</dbReference>
<dbReference type="HOGENOM" id="CLU_047853_0_0_1"/>